<evidence type="ECO:0000313" key="8">
    <source>
        <dbReference type="Proteomes" id="UP000063699"/>
    </source>
</evidence>
<feature type="DNA-binding region" description="OmpR/PhoB-type" evidence="5">
    <location>
        <begin position="16"/>
        <end position="115"/>
    </location>
</feature>
<dbReference type="Pfam" id="PF03704">
    <property type="entry name" value="BTAD"/>
    <property type="match status" value="1"/>
</dbReference>
<reference evidence="7 8" key="1">
    <citation type="submission" date="2015-07" db="EMBL/GenBank/DDBJ databases">
        <title>Genome sequencing of Kibdelosporangium phytohabitans.</title>
        <authorList>
            <person name="Qin S."/>
            <person name="Xing K."/>
        </authorList>
    </citation>
    <scope>NUCLEOTIDE SEQUENCE [LARGE SCALE GENOMIC DNA]</scope>
    <source>
        <strain evidence="7 8">KLBMP1111</strain>
    </source>
</reference>
<protein>
    <recommendedName>
        <fullName evidence="6">OmpR/PhoB-type domain-containing protein</fullName>
    </recommendedName>
</protein>
<keyword evidence="4" id="KW-0804">Transcription</keyword>
<dbReference type="Gene3D" id="3.40.50.300">
    <property type="entry name" value="P-loop containing nucleotide triphosphate hydrolases"/>
    <property type="match status" value="1"/>
</dbReference>
<dbReference type="InterPro" id="IPR051677">
    <property type="entry name" value="AfsR-DnrI-RedD_regulator"/>
</dbReference>
<dbReference type="InterPro" id="IPR016032">
    <property type="entry name" value="Sig_transdc_resp-reg_C-effctor"/>
</dbReference>
<dbReference type="Gene3D" id="1.25.40.10">
    <property type="entry name" value="Tetratricopeptide repeat domain"/>
    <property type="match status" value="2"/>
</dbReference>
<dbReference type="Gene3D" id="1.10.10.10">
    <property type="entry name" value="Winged helix-like DNA-binding domain superfamily/Winged helix DNA-binding domain"/>
    <property type="match status" value="1"/>
</dbReference>
<organism evidence="7 8">
    <name type="scientific">Kibdelosporangium phytohabitans</name>
    <dbReference type="NCBI Taxonomy" id="860235"/>
    <lineage>
        <taxon>Bacteria</taxon>
        <taxon>Bacillati</taxon>
        <taxon>Actinomycetota</taxon>
        <taxon>Actinomycetes</taxon>
        <taxon>Pseudonocardiales</taxon>
        <taxon>Pseudonocardiaceae</taxon>
        <taxon>Kibdelosporangium</taxon>
    </lineage>
</organism>
<dbReference type="InterPro" id="IPR011990">
    <property type="entry name" value="TPR-like_helical_dom_sf"/>
</dbReference>
<proteinExistence type="inferred from homology"/>
<evidence type="ECO:0000256" key="1">
    <source>
        <dbReference type="ARBA" id="ARBA00005820"/>
    </source>
</evidence>
<gene>
    <name evidence="7" type="ORF">AOZ06_38200</name>
</gene>
<dbReference type="InterPro" id="IPR005158">
    <property type="entry name" value="BTAD"/>
</dbReference>
<keyword evidence="8" id="KW-1185">Reference proteome</keyword>
<dbReference type="InterPro" id="IPR027417">
    <property type="entry name" value="P-loop_NTPase"/>
</dbReference>
<dbReference type="PANTHER" id="PTHR35807">
    <property type="entry name" value="TRANSCRIPTIONAL REGULATOR REDD-RELATED"/>
    <property type="match status" value="1"/>
</dbReference>
<dbReference type="OrthoDB" id="4326794at2"/>
<dbReference type="GO" id="GO:0006355">
    <property type="term" value="P:regulation of DNA-templated transcription"/>
    <property type="evidence" value="ECO:0007669"/>
    <property type="project" value="InterPro"/>
</dbReference>
<dbReference type="GO" id="GO:0003677">
    <property type="term" value="F:DNA binding"/>
    <property type="evidence" value="ECO:0007669"/>
    <property type="project" value="UniProtKB-UniRule"/>
</dbReference>
<dbReference type="PROSITE" id="PS51755">
    <property type="entry name" value="OMPR_PHOB"/>
    <property type="match status" value="1"/>
</dbReference>
<dbReference type="PRINTS" id="PR00364">
    <property type="entry name" value="DISEASERSIST"/>
</dbReference>
<dbReference type="InterPro" id="IPR002182">
    <property type="entry name" value="NB-ARC"/>
</dbReference>
<dbReference type="KEGG" id="kphy:AOZ06_38200"/>
<dbReference type="Pfam" id="PF13424">
    <property type="entry name" value="TPR_12"/>
    <property type="match status" value="1"/>
</dbReference>
<evidence type="ECO:0000256" key="2">
    <source>
        <dbReference type="ARBA" id="ARBA00023015"/>
    </source>
</evidence>
<dbReference type="SMART" id="SM01043">
    <property type="entry name" value="BTAD"/>
    <property type="match status" value="1"/>
</dbReference>
<dbReference type="SUPFAM" id="SSF46894">
    <property type="entry name" value="C-terminal effector domain of the bipartite response regulators"/>
    <property type="match status" value="1"/>
</dbReference>
<dbReference type="AlphaFoldDB" id="A0A0N9IA44"/>
<dbReference type="InterPro" id="IPR019734">
    <property type="entry name" value="TPR_rpt"/>
</dbReference>
<evidence type="ECO:0000259" key="6">
    <source>
        <dbReference type="PROSITE" id="PS51755"/>
    </source>
</evidence>
<dbReference type="Proteomes" id="UP000063699">
    <property type="component" value="Chromosome"/>
</dbReference>
<keyword evidence="2" id="KW-0805">Transcription regulation</keyword>
<dbReference type="InterPro" id="IPR001867">
    <property type="entry name" value="OmpR/PhoB-type_DNA-bd"/>
</dbReference>
<dbReference type="CDD" id="cd15831">
    <property type="entry name" value="BTAD"/>
    <property type="match status" value="1"/>
</dbReference>
<accession>A0A0N9IA44</accession>
<dbReference type="InterPro" id="IPR036388">
    <property type="entry name" value="WH-like_DNA-bd_sf"/>
</dbReference>
<dbReference type="EMBL" id="CP012752">
    <property type="protein sequence ID" value="ALG11928.1"/>
    <property type="molecule type" value="Genomic_DNA"/>
</dbReference>
<dbReference type="STRING" id="860235.AOZ06_38200"/>
<dbReference type="GO" id="GO:0000160">
    <property type="term" value="P:phosphorelay signal transduction system"/>
    <property type="evidence" value="ECO:0007669"/>
    <property type="project" value="InterPro"/>
</dbReference>
<comment type="similarity">
    <text evidence="1">Belongs to the AfsR/DnrI/RedD regulatory family.</text>
</comment>
<name>A0A0N9IA44_9PSEU</name>
<dbReference type="GO" id="GO:0043531">
    <property type="term" value="F:ADP binding"/>
    <property type="evidence" value="ECO:0007669"/>
    <property type="project" value="InterPro"/>
</dbReference>
<keyword evidence="3 5" id="KW-0238">DNA-binding</keyword>
<dbReference type="SUPFAM" id="SSF48452">
    <property type="entry name" value="TPR-like"/>
    <property type="match status" value="3"/>
</dbReference>
<evidence type="ECO:0000256" key="3">
    <source>
        <dbReference type="ARBA" id="ARBA00023125"/>
    </source>
</evidence>
<dbReference type="SMART" id="SM00862">
    <property type="entry name" value="Trans_reg_C"/>
    <property type="match status" value="1"/>
</dbReference>
<sequence length="955" mass="104351">MLVTWRQDWSGAAQSSMLVRIVSHSVEINVLGSWQASVGERPVVVPPGHQRALLSSLVVSAGQPVAADTLAGQVWGDQQPVNARGALSTYVTRLRGLLGKQVIVANPGGGYCLSVDEDKVDLHRFRRLLRQARGAGSAQAELALLREALDLWRGRPFTGVESDWLDMDVVPSLTEEWFTATERRIDLDLARGASQSSIAELSALTTQYPLRESLWLRLIDALQRTGRRADALGAYRQIRSVLRDELGVEPNAELQRLHQDLLRDTTVKRVTPLGASAAPSPHQLPHANMKFVGRRDDLAALDDLVATINFSATAGEPPTIVVAIDGAPGTGKTTLALHWAHRMAHRYPDAQLYLNLRGYSAEDPVRPAAAVQTMLRSLGVPVERVPAELDERSALLRSTLAGRRTLMLLDNVRDAAQVRALLPGTGALVIVTSRNQLRSLSIRDGAQRLSLQRLSHDDAVELLETAAGQERVAAEPQAAAQLAELCEGLPLALAIVAERTQRTETLSQVVQALTDEMSEPGSFRSGMGSELYAALSWSYRALDPPAAAMFRKLGLHPASDISTDAAAVIVDLPLTRAKQVLDQLHDAHMVEQLRPRRYELHDLIRLYAAEEASRTDSTDASLAAIRRVLDWYLHTAVSAESILQPRRRFDFVAPLTSTVPPIEFADQAGATAWFEQEFDCLRSVVIWAAAHGWGGHAWRIVIAMTTFMDRRIAWQEGAELLETALAAARAAEDRTGEGYAFNSLACQQIDQNELARAMSNLEQAIDCFIDTGHQAGETMALSNLGLVHAQAGEPERGLQFCTDGLALAEELGYQRGVANNLNNMAKAHIAMGNQEKAIDCYLRADRLFAEIGDIEPGSLNLLDLGRSYIATGQHTNAISALHRAAAGYSQLDNRRWQAIALYDLGHAIARTGHPGWARHCWRAALVVMRELADPRAAELEKLVGSHNSAASWVQN</sequence>
<dbReference type="SUPFAM" id="SSF52540">
    <property type="entry name" value="P-loop containing nucleoside triphosphate hydrolases"/>
    <property type="match status" value="1"/>
</dbReference>
<evidence type="ECO:0000313" key="7">
    <source>
        <dbReference type="EMBL" id="ALG11928.1"/>
    </source>
</evidence>
<evidence type="ECO:0000256" key="5">
    <source>
        <dbReference type="PROSITE-ProRule" id="PRU01091"/>
    </source>
</evidence>
<dbReference type="Pfam" id="PF00486">
    <property type="entry name" value="Trans_reg_C"/>
    <property type="match status" value="1"/>
</dbReference>
<dbReference type="PANTHER" id="PTHR35807:SF1">
    <property type="entry name" value="TRANSCRIPTIONAL REGULATOR REDD"/>
    <property type="match status" value="1"/>
</dbReference>
<feature type="domain" description="OmpR/PhoB-type" evidence="6">
    <location>
        <begin position="16"/>
        <end position="115"/>
    </location>
</feature>
<dbReference type="Pfam" id="PF00931">
    <property type="entry name" value="NB-ARC"/>
    <property type="match status" value="1"/>
</dbReference>
<evidence type="ECO:0000256" key="4">
    <source>
        <dbReference type="ARBA" id="ARBA00023163"/>
    </source>
</evidence>
<dbReference type="SMART" id="SM00028">
    <property type="entry name" value="TPR"/>
    <property type="match status" value="5"/>
</dbReference>